<gene>
    <name evidence="1" type="ORF">H9655_10505</name>
</gene>
<dbReference type="CDD" id="cd00761">
    <property type="entry name" value="Glyco_tranf_GTA_type"/>
    <property type="match status" value="1"/>
</dbReference>
<dbReference type="InterPro" id="IPR029044">
    <property type="entry name" value="Nucleotide-diphossugar_trans"/>
</dbReference>
<reference evidence="1 2" key="1">
    <citation type="submission" date="2020-08" db="EMBL/GenBank/DDBJ databases">
        <title>A Genomic Blueprint of the Chicken Gut Microbiome.</title>
        <authorList>
            <person name="Gilroy R."/>
            <person name="Ravi A."/>
            <person name="Getino M."/>
            <person name="Pursley I."/>
            <person name="Horton D.L."/>
            <person name="Alikhan N.-F."/>
            <person name="Baker D."/>
            <person name="Gharbi K."/>
            <person name="Hall N."/>
            <person name="Watson M."/>
            <person name="Adriaenssens E.M."/>
            <person name="Foster-Nyarko E."/>
            <person name="Jarju S."/>
            <person name="Secka A."/>
            <person name="Antonio M."/>
            <person name="Oren A."/>
            <person name="Chaudhuri R."/>
            <person name="La Ragione R.M."/>
            <person name="Hildebrand F."/>
            <person name="Pallen M.J."/>
        </authorList>
    </citation>
    <scope>NUCLEOTIDE SEQUENCE [LARGE SCALE GENOMIC DNA]</scope>
    <source>
        <strain evidence="1 2">Sa5YUA1</strain>
    </source>
</reference>
<accession>A0ABR8QPJ1</accession>
<dbReference type="SUPFAM" id="SSF53448">
    <property type="entry name" value="Nucleotide-diphospho-sugar transferases"/>
    <property type="match status" value="2"/>
</dbReference>
<dbReference type="Proteomes" id="UP000657931">
    <property type="component" value="Unassembled WGS sequence"/>
</dbReference>
<name>A0ABR8QPJ1_9BACI</name>
<keyword evidence="2" id="KW-1185">Reference proteome</keyword>
<dbReference type="PANTHER" id="PTHR43630:SF2">
    <property type="entry name" value="GLYCOSYLTRANSFERASE"/>
    <property type="match status" value="1"/>
</dbReference>
<proteinExistence type="predicted"/>
<protein>
    <submittedName>
        <fullName evidence="1">Glycosyltransferase family 2 protein</fullName>
    </submittedName>
</protein>
<comment type="caution">
    <text evidence="1">The sequence shown here is derived from an EMBL/GenBank/DDBJ whole genome shotgun (WGS) entry which is preliminary data.</text>
</comment>
<evidence type="ECO:0000313" key="1">
    <source>
        <dbReference type="EMBL" id="MBD7937455.1"/>
    </source>
</evidence>
<organism evidence="1 2">
    <name type="scientific">Cytobacillus stercorigallinarum</name>
    <dbReference type="NCBI Taxonomy" id="2762240"/>
    <lineage>
        <taxon>Bacteria</taxon>
        <taxon>Bacillati</taxon>
        <taxon>Bacillota</taxon>
        <taxon>Bacilli</taxon>
        <taxon>Bacillales</taxon>
        <taxon>Bacillaceae</taxon>
        <taxon>Cytobacillus</taxon>
    </lineage>
</organism>
<dbReference type="Gene3D" id="3.90.550.10">
    <property type="entry name" value="Spore Coat Polysaccharide Biosynthesis Protein SpsA, Chain A"/>
    <property type="match status" value="2"/>
</dbReference>
<dbReference type="EMBL" id="JACSQT010000004">
    <property type="protein sequence ID" value="MBD7937455.1"/>
    <property type="molecule type" value="Genomic_DNA"/>
</dbReference>
<dbReference type="PANTHER" id="PTHR43630">
    <property type="entry name" value="POLY-BETA-1,6-N-ACETYL-D-GLUCOSAMINE SYNTHASE"/>
    <property type="match status" value="1"/>
</dbReference>
<dbReference type="RefSeq" id="WP_191813695.1">
    <property type="nucleotide sequence ID" value="NZ_JACSQT010000004.1"/>
</dbReference>
<sequence>MINTKILIGSPINQEPVILKEFLLSLANLKTDTMEIHYYFIDDNQDEESSRLLRHFAKWKNNVAILSAKEDSIYIRTDLTHFWNDTLIWKVARFKDMLIEQAKFEAFDYLFLIDSDLLLHPDTLHTLIAANKEIVSEVFWTAWQEGTIPYPQVWLTDEYTHWRQADDGVITDEEKQVQTEAFIQQLQTPGVYEVGGLGACTLISRKALLAGVHFSKIKNLSFWGEDRHFCVRAVALGLDLHVDTHLPAYHIYRSSDLKGIPTFKEKCQYVHSELPIYPEKAENHQIRLSMIVKNEEGRYLQTMLKKVKPFIDEAVIIDDASTDQTISIFLQELKGVPIKLVKNASSQFANEVELRKQQWLEATNGFLGWVLNLDADEWFEESFIDYIDDFVKQDTIDLYCFRLYDMWDEDHYREDEYWQAHFLYRPFLARVDSTFQPVWKETPQHCGRFPENIFQLTHSLSTIRVKHLGWAKEKDRLEKYERYKLLDPNSLYGNEKQYESILDKNPRVMRWEET</sequence>
<evidence type="ECO:0000313" key="2">
    <source>
        <dbReference type="Proteomes" id="UP000657931"/>
    </source>
</evidence>